<evidence type="ECO:0000256" key="7">
    <source>
        <dbReference type="ARBA" id="ARBA00023180"/>
    </source>
</evidence>
<comment type="subcellular location">
    <subcellularLocation>
        <location evidence="1">Endoplasmic reticulum</location>
    </subcellularLocation>
</comment>
<evidence type="ECO:0000256" key="4">
    <source>
        <dbReference type="ARBA" id="ARBA00022729"/>
    </source>
</evidence>
<evidence type="ECO:0000256" key="1">
    <source>
        <dbReference type="ARBA" id="ARBA00004240"/>
    </source>
</evidence>
<feature type="chain" id="PRO_5043418315" description="Glucosidase II subunit alpha" evidence="11">
    <location>
        <begin position="19"/>
        <end position="708"/>
    </location>
</feature>
<dbReference type="InterPro" id="IPR025887">
    <property type="entry name" value="Glyco_hydro_31_N_dom"/>
</dbReference>
<protein>
    <recommendedName>
        <fullName evidence="9">Glucosidase II subunit alpha</fullName>
    </recommendedName>
</protein>
<dbReference type="InterPro" id="IPR017853">
    <property type="entry name" value="GH"/>
</dbReference>
<dbReference type="AlphaFoldDB" id="A0AAW0GCZ3"/>
<dbReference type="InterPro" id="IPR011013">
    <property type="entry name" value="Gal_mutarotase_sf_dom"/>
</dbReference>
<keyword evidence="7" id="KW-0325">Glycoprotein</keyword>
<sequence>MRVLNTVLLLVAVPTALAVKTQDFKTCSQAGFCRRGRALAARAQENPASWTSPYSVDAGSLAISADQASFTAAVKSSLYPQIKFGLDVRVHDDGIVRVRMDEVDGLRKHYDEAASWALIADPTVSKNVKWTIGKKEVRAKYGPKKDVEIVVAFEPLKVTLFRGGKEQIVINGRGLLHMEHFRTKAAEQAQTTEEGLNTEDAQTVLSTNNPRAWFEGDTEDAYWEEQWSSWTDSKPKGPESLSLDITFPNHGHVYGIPQHASTLSLRTTTGESPYYTDPYRLYNADTFEYLADSTMSLYGSIPLMHAHSADSTVAVFNAIGSETWIDVSHPTDKSTETHWISESGILDIFILPGPKPEDIFEQWARLTGASVLPAEWSLGYHQCRWNYVSSDDVRQVQKRFDEEDIPVDVFWLDIEYAEEHKYFMWDEKSFPDPVEMANDVSANARKTVAIIDPHLKRVSTFPVYQEAHENGYLVKTKDSNEYEGWCWSGNSAWPDFFNPASWEWWHQLFKTEKIEGKFTWVDSTKDVHIWNDMNEPAIFNGPEISMPRDNIHHGGWEHRDLHNINGMLFSNQTYQGVLKRTNPAERPFVLTRSFYAGSQRFGAMWTGDNLGTWEHMAVGIKMVLTNSIAGFAFSGSDVGGFFGNPEPEMLTRWYQVGIFSPFLRAHAHIDTKRREPYLLDEPYKSIIRDTLRLRYAMLPVWYTAFREA</sequence>
<dbReference type="Gene3D" id="2.60.40.1760">
    <property type="entry name" value="glycosyl hydrolase (family 31)"/>
    <property type="match status" value="1"/>
</dbReference>
<keyword evidence="8 10" id="KW-0326">Glycosidase</keyword>
<name>A0AAW0GCZ3_9APHY</name>
<dbReference type="Pfam" id="PF01055">
    <property type="entry name" value="Glyco_hydro_31_2nd"/>
    <property type="match status" value="1"/>
</dbReference>
<keyword evidence="6" id="KW-0256">Endoplasmic reticulum</keyword>
<dbReference type="CDD" id="cd06603">
    <property type="entry name" value="GH31_GANC_GANAB_alpha"/>
    <property type="match status" value="1"/>
</dbReference>
<comment type="similarity">
    <text evidence="3 10">Belongs to the glycosyl hydrolase 31 family.</text>
</comment>
<evidence type="ECO:0000259" key="13">
    <source>
        <dbReference type="Pfam" id="PF13802"/>
    </source>
</evidence>
<comment type="pathway">
    <text evidence="2">Glycan metabolism; N-glycan metabolism.</text>
</comment>
<dbReference type="CDD" id="cd14752">
    <property type="entry name" value="GH31_N"/>
    <property type="match status" value="1"/>
</dbReference>
<evidence type="ECO:0000256" key="5">
    <source>
        <dbReference type="ARBA" id="ARBA00022801"/>
    </source>
</evidence>
<evidence type="ECO:0000256" key="2">
    <source>
        <dbReference type="ARBA" id="ARBA00004833"/>
    </source>
</evidence>
<keyword evidence="15" id="KW-1185">Reference proteome</keyword>
<comment type="caution">
    <text evidence="14">The sequence shown here is derived from an EMBL/GenBank/DDBJ whole genome shotgun (WGS) entry which is preliminary data.</text>
</comment>
<feature type="domain" description="Glycoside hydrolase family 31 N-terminal" evidence="13">
    <location>
        <begin position="86"/>
        <end position="326"/>
    </location>
</feature>
<dbReference type="GO" id="GO:0005975">
    <property type="term" value="P:carbohydrate metabolic process"/>
    <property type="evidence" value="ECO:0007669"/>
    <property type="project" value="InterPro"/>
</dbReference>
<keyword evidence="4 11" id="KW-0732">Signal</keyword>
<dbReference type="Gene3D" id="3.20.20.80">
    <property type="entry name" value="Glycosidases"/>
    <property type="match status" value="1"/>
</dbReference>
<dbReference type="SUPFAM" id="SSF51445">
    <property type="entry name" value="(Trans)glycosidases"/>
    <property type="match status" value="1"/>
</dbReference>
<reference evidence="14 15" key="1">
    <citation type="submission" date="2022-09" db="EMBL/GenBank/DDBJ databases">
        <authorList>
            <person name="Palmer J.M."/>
        </authorList>
    </citation>
    <scope>NUCLEOTIDE SEQUENCE [LARGE SCALE GENOMIC DNA]</scope>
    <source>
        <strain evidence="14 15">DSM 7382</strain>
    </source>
</reference>
<evidence type="ECO:0000256" key="11">
    <source>
        <dbReference type="SAM" id="SignalP"/>
    </source>
</evidence>
<keyword evidence="5 10" id="KW-0378">Hydrolase</keyword>
<dbReference type="PANTHER" id="PTHR22762:SF54">
    <property type="entry name" value="BCDNA.GH04962"/>
    <property type="match status" value="1"/>
</dbReference>
<dbReference type="GO" id="GO:0030246">
    <property type="term" value="F:carbohydrate binding"/>
    <property type="evidence" value="ECO:0007669"/>
    <property type="project" value="InterPro"/>
</dbReference>
<evidence type="ECO:0000256" key="3">
    <source>
        <dbReference type="ARBA" id="ARBA00007806"/>
    </source>
</evidence>
<proteinExistence type="inferred from homology"/>
<dbReference type="SUPFAM" id="SSF74650">
    <property type="entry name" value="Galactose mutarotase-like"/>
    <property type="match status" value="1"/>
</dbReference>
<evidence type="ECO:0000259" key="12">
    <source>
        <dbReference type="Pfam" id="PF01055"/>
    </source>
</evidence>
<dbReference type="GO" id="GO:0017177">
    <property type="term" value="C:glucosidase II complex"/>
    <property type="evidence" value="ECO:0007669"/>
    <property type="project" value="TreeGrafter"/>
</dbReference>
<dbReference type="PANTHER" id="PTHR22762">
    <property type="entry name" value="ALPHA-GLUCOSIDASE"/>
    <property type="match status" value="1"/>
</dbReference>
<organism evidence="14 15">
    <name type="scientific">Cerrena zonata</name>
    <dbReference type="NCBI Taxonomy" id="2478898"/>
    <lineage>
        <taxon>Eukaryota</taxon>
        <taxon>Fungi</taxon>
        <taxon>Dikarya</taxon>
        <taxon>Basidiomycota</taxon>
        <taxon>Agaricomycotina</taxon>
        <taxon>Agaricomycetes</taxon>
        <taxon>Polyporales</taxon>
        <taxon>Cerrenaceae</taxon>
        <taxon>Cerrena</taxon>
    </lineage>
</organism>
<evidence type="ECO:0000256" key="8">
    <source>
        <dbReference type="ARBA" id="ARBA00023295"/>
    </source>
</evidence>
<accession>A0AAW0GCZ3</accession>
<evidence type="ECO:0000313" key="15">
    <source>
        <dbReference type="Proteomes" id="UP001385951"/>
    </source>
</evidence>
<dbReference type="EMBL" id="JASBNA010000005">
    <property type="protein sequence ID" value="KAK7691303.1"/>
    <property type="molecule type" value="Genomic_DNA"/>
</dbReference>
<evidence type="ECO:0000256" key="9">
    <source>
        <dbReference type="ARBA" id="ARBA00042895"/>
    </source>
</evidence>
<evidence type="ECO:0000313" key="14">
    <source>
        <dbReference type="EMBL" id="KAK7691303.1"/>
    </source>
</evidence>
<dbReference type="InterPro" id="IPR000322">
    <property type="entry name" value="Glyco_hydro_31_TIM"/>
</dbReference>
<dbReference type="GO" id="GO:0090599">
    <property type="term" value="F:alpha-glucosidase activity"/>
    <property type="evidence" value="ECO:0007669"/>
    <property type="project" value="TreeGrafter"/>
</dbReference>
<dbReference type="Proteomes" id="UP001385951">
    <property type="component" value="Unassembled WGS sequence"/>
</dbReference>
<dbReference type="GO" id="GO:0006491">
    <property type="term" value="P:N-glycan processing"/>
    <property type="evidence" value="ECO:0007669"/>
    <property type="project" value="TreeGrafter"/>
</dbReference>
<feature type="domain" description="Glycoside hydrolase family 31 TIM barrel" evidence="12">
    <location>
        <begin position="371"/>
        <end position="704"/>
    </location>
</feature>
<gene>
    <name evidence="14" type="ORF">QCA50_004697</name>
</gene>
<evidence type="ECO:0000256" key="10">
    <source>
        <dbReference type="RuleBase" id="RU361185"/>
    </source>
</evidence>
<evidence type="ECO:0000256" key="6">
    <source>
        <dbReference type="ARBA" id="ARBA00022824"/>
    </source>
</evidence>
<feature type="signal peptide" evidence="11">
    <location>
        <begin position="1"/>
        <end position="18"/>
    </location>
</feature>
<dbReference type="Pfam" id="PF13802">
    <property type="entry name" value="Gal_mutarotas_2"/>
    <property type="match status" value="1"/>
</dbReference>